<dbReference type="InterPro" id="IPR037021">
    <property type="entry name" value="RnfH_sf"/>
</dbReference>
<dbReference type="Proteomes" id="UP001305928">
    <property type="component" value="Chromosome"/>
</dbReference>
<dbReference type="PANTHER" id="PTHR37483">
    <property type="entry name" value="UPF0125 PROTEIN RATB"/>
    <property type="match status" value="1"/>
</dbReference>
<dbReference type="InterPro" id="IPR016155">
    <property type="entry name" value="Mopterin_synth/thiamin_S_b"/>
</dbReference>
<comment type="similarity">
    <text evidence="1 2">Belongs to the UPF0125 (RnfH) family.</text>
</comment>
<evidence type="ECO:0000256" key="1">
    <source>
        <dbReference type="ARBA" id="ARBA00010645"/>
    </source>
</evidence>
<reference evidence="3 4" key="1">
    <citation type="submission" date="2023-11" db="EMBL/GenBank/DDBJ databases">
        <title>Complete genome of Pseudomonas benzenivorans BA3361.</title>
        <authorList>
            <person name="Shin S.Y."/>
            <person name="Song J."/>
            <person name="Kang H."/>
        </authorList>
    </citation>
    <scope>NUCLEOTIDE SEQUENCE [LARGE SCALE GENOMIC DNA]</scope>
    <source>
        <strain evidence="3 4">HNIBRBA3361</strain>
    </source>
</reference>
<gene>
    <name evidence="3" type="ORF">SBP02_03230</name>
</gene>
<keyword evidence="4" id="KW-1185">Reference proteome</keyword>
<organism evidence="3 4">
    <name type="scientific">Pseudomonas benzenivorans</name>
    <dbReference type="NCBI Taxonomy" id="556533"/>
    <lineage>
        <taxon>Bacteria</taxon>
        <taxon>Pseudomonadati</taxon>
        <taxon>Pseudomonadota</taxon>
        <taxon>Gammaproteobacteria</taxon>
        <taxon>Pseudomonadales</taxon>
        <taxon>Pseudomonadaceae</taxon>
        <taxon>Pseudomonas</taxon>
    </lineage>
</organism>
<evidence type="ECO:0000256" key="2">
    <source>
        <dbReference type="HAMAP-Rule" id="MF_00460"/>
    </source>
</evidence>
<dbReference type="Pfam" id="PF03658">
    <property type="entry name" value="Ub-RnfH"/>
    <property type="match status" value="1"/>
</dbReference>
<sequence length="106" mass="11601">MDNRTIVVEVVYALADKQKLLRLTLPHGTTVRQAALQSGMEAHFPGLDLANSPLGIFGKAVAKPDERVLEDGERVEIYRPLIADPKEVRKQRAARAAKAKAEGQDA</sequence>
<proteinExistence type="inferred from homology"/>
<dbReference type="EMBL" id="CP137892">
    <property type="protein sequence ID" value="WPC05789.1"/>
    <property type="molecule type" value="Genomic_DNA"/>
</dbReference>
<protein>
    <recommendedName>
        <fullName evidence="2">UPF0125 protein SBP02_03230</fullName>
    </recommendedName>
</protein>
<dbReference type="InterPro" id="IPR005346">
    <property type="entry name" value="RnfH"/>
</dbReference>
<dbReference type="PANTHER" id="PTHR37483:SF1">
    <property type="entry name" value="UPF0125 PROTEIN RATB"/>
    <property type="match status" value="1"/>
</dbReference>
<dbReference type="RefSeq" id="WP_318644978.1">
    <property type="nucleotide sequence ID" value="NZ_CP137892.1"/>
</dbReference>
<evidence type="ECO:0000313" key="4">
    <source>
        <dbReference type="Proteomes" id="UP001305928"/>
    </source>
</evidence>
<dbReference type="SUPFAM" id="SSF54285">
    <property type="entry name" value="MoaD/ThiS"/>
    <property type="match status" value="1"/>
</dbReference>
<evidence type="ECO:0000313" key="3">
    <source>
        <dbReference type="EMBL" id="WPC05789.1"/>
    </source>
</evidence>
<dbReference type="HAMAP" id="MF_00460">
    <property type="entry name" value="UPF0125_RnfH"/>
    <property type="match status" value="1"/>
</dbReference>
<dbReference type="Gene3D" id="3.10.20.280">
    <property type="entry name" value="RnfH-like"/>
    <property type="match status" value="1"/>
</dbReference>
<accession>A0ABZ0PX88</accession>
<name>A0ABZ0PX88_9PSED</name>
<dbReference type="NCBIfam" id="NF002490">
    <property type="entry name" value="PRK01777.1"/>
    <property type="match status" value="1"/>
</dbReference>